<dbReference type="Proteomes" id="UP000738349">
    <property type="component" value="Unassembled WGS sequence"/>
</dbReference>
<evidence type="ECO:0000313" key="1">
    <source>
        <dbReference type="EMBL" id="KAH7132771.1"/>
    </source>
</evidence>
<gene>
    <name evidence="1" type="ORF">EDB81DRAFT_116707</name>
</gene>
<dbReference type="OrthoDB" id="7464126at2759"/>
<comment type="caution">
    <text evidence="1">The sequence shown here is derived from an EMBL/GenBank/DDBJ whole genome shotgun (WGS) entry which is preliminary data.</text>
</comment>
<proteinExistence type="predicted"/>
<organism evidence="1 2">
    <name type="scientific">Dactylonectria macrodidyma</name>
    <dbReference type="NCBI Taxonomy" id="307937"/>
    <lineage>
        <taxon>Eukaryota</taxon>
        <taxon>Fungi</taxon>
        <taxon>Dikarya</taxon>
        <taxon>Ascomycota</taxon>
        <taxon>Pezizomycotina</taxon>
        <taxon>Sordariomycetes</taxon>
        <taxon>Hypocreomycetidae</taxon>
        <taxon>Hypocreales</taxon>
        <taxon>Nectriaceae</taxon>
        <taxon>Dactylonectria</taxon>
    </lineage>
</organism>
<evidence type="ECO:0000313" key="2">
    <source>
        <dbReference type="Proteomes" id="UP000738349"/>
    </source>
</evidence>
<accession>A0A9P9E8U0</accession>
<sequence>MRLTAEIDRRVAGKVGGGRCFGTRLVSVLEAVQRFAALGDIVVGGSQNMIACGVWSLVRMTLLMLVNISSWFDKLSELFMTVGRSAPRYQAMALLYPRSKKLQSYLSEYFLVVVRICHDLVKLTQKSMFAQLVSFMTESDMRSYQSDFDLWANAIKEEVNLLTAQQLQKQNRHLKTLSKYSKSESYRKKLENRLRILDSCSTYDYQTTWKEIRRCGNTSWFTLQREYQDWKVRSELAHSCIQASSDPESLSH</sequence>
<name>A0A9P9E8U0_9HYPO</name>
<protein>
    <submittedName>
        <fullName evidence="1">Uncharacterized protein</fullName>
    </submittedName>
</protein>
<keyword evidence="2" id="KW-1185">Reference proteome</keyword>
<dbReference type="EMBL" id="JAGMUV010000016">
    <property type="protein sequence ID" value="KAH7132771.1"/>
    <property type="molecule type" value="Genomic_DNA"/>
</dbReference>
<reference evidence="1" key="1">
    <citation type="journal article" date="2021" name="Nat. Commun.">
        <title>Genetic determinants of endophytism in the Arabidopsis root mycobiome.</title>
        <authorList>
            <person name="Mesny F."/>
            <person name="Miyauchi S."/>
            <person name="Thiergart T."/>
            <person name="Pickel B."/>
            <person name="Atanasova L."/>
            <person name="Karlsson M."/>
            <person name="Huettel B."/>
            <person name="Barry K.W."/>
            <person name="Haridas S."/>
            <person name="Chen C."/>
            <person name="Bauer D."/>
            <person name="Andreopoulos W."/>
            <person name="Pangilinan J."/>
            <person name="LaButti K."/>
            <person name="Riley R."/>
            <person name="Lipzen A."/>
            <person name="Clum A."/>
            <person name="Drula E."/>
            <person name="Henrissat B."/>
            <person name="Kohler A."/>
            <person name="Grigoriev I.V."/>
            <person name="Martin F.M."/>
            <person name="Hacquard S."/>
        </authorList>
    </citation>
    <scope>NUCLEOTIDE SEQUENCE</scope>
    <source>
        <strain evidence="1">MPI-CAGE-AT-0147</strain>
    </source>
</reference>
<dbReference type="AlphaFoldDB" id="A0A9P9E8U0"/>